<organism evidence="1 2">
    <name type="scientific">Echinococcus granulosus</name>
    <name type="common">Hydatid tapeworm</name>
    <dbReference type="NCBI Taxonomy" id="6210"/>
    <lineage>
        <taxon>Eukaryota</taxon>
        <taxon>Metazoa</taxon>
        <taxon>Spiralia</taxon>
        <taxon>Lophotrochozoa</taxon>
        <taxon>Platyhelminthes</taxon>
        <taxon>Cestoda</taxon>
        <taxon>Eucestoda</taxon>
        <taxon>Cyclophyllidea</taxon>
        <taxon>Taeniidae</taxon>
        <taxon>Echinococcus</taxon>
        <taxon>Echinococcus granulosus group</taxon>
    </lineage>
</organism>
<accession>W6U0E7</accession>
<dbReference type="GeneID" id="36346377"/>
<protein>
    <submittedName>
        <fullName evidence="1">Uncharacterized protein</fullName>
    </submittedName>
</protein>
<evidence type="ECO:0000313" key="2">
    <source>
        <dbReference type="Proteomes" id="UP000019149"/>
    </source>
</evidence>
<gene>
    <name evidence="1" type="ORF">EGR_10662</name>
</gene>
<dbReference type="CTD" id="36346377"/>
<dbReference type="RefSeq" id="XP_024345674.1">
    <property type="nucleotide sequence ID" value="XM_024499911.1"/>
</dbReference>
<dbReference type="KEGG" id="egl:EGR_10662"/>
<dbReference type="EMBL" id="APAU02000248">
    <property type="protein sequence ID" value="EUB54478.1"/>
    <property type="molecule type" value="Genomic_DNA"/>
</dbReference>
<evidence type="ECO:0000313" key="1">
    <source>
        <dbReference type="EMBL" id="EUB54478.1"/>
    </source>
</evidence>
<comment type="caution">
    <text evidence="1">The sequence shown here is derived from an EMBL/GenBank/DDBJ whole genome shotgun (WGS) entry which is preliminary data.</text>
</comment>
<proteinExistence type="predicted"/>
<name>W6U0E7_ECHGR</name>
<keyword evidence="2" id="KW-1185">Reference proteome</keyword>
<sequence>MGNLRATSDYTIADVDIDSDGANFKKKRHTEISAYISTTALAENA</sequence>
<dbReference type="Proteomes" id="UP000019149">
    <property type="component" value="Unassembled WGS sequence"/>
</dbReference>
<reference evidence="1 2" key="1">
    <citation type="journal article" date="2013" name="Nat. Genet.">
        <title>The genome of the hydatid tapeworm Echinococcus granulosus.</title>
        <authorList>
            <person name="Zheng H."/>
            <person name="Zhang W."/>
            <person name="Zhang L."/>
            <person name="Zhang Z."/>
            <person name="Li J."/>
            <person name="Lu G."/>
            <person name="Zhu Y."/>
            <person name="Wang Y."/>
            <person name="Huang Y."/>
            <person name="Liu J."/>
            <person name="Kang H."/>
            <person name="Chen J."/>
            <person name="Wang L."/>
            <person name="Chen A."/>
            <person name="Yu S."/>
            <person name="Gao Z."/>
            <person name="Jin L."/>
            <person name="Gu W."/>
            <person name="Wang Z."/>
            <person name="Zhao L."/>
            <person name="Shi B."/>
            <person name="Wen H."/>
            <person name="Lin R."/>
            <person name="Jones M.K."/>
            <person name="Brejova B."/>
            <person name="Vinar T."/>
            <person name="Zhao G."/>
            <person name="McManus D.P."/>
            <person name="Chen Z."/>
            <person name="Zhou Y."/>
            <person name="Wang S."/>
        </authorList>
    </citation>
    <scope>NUCLEOTIDE SEQUENCE [LARGE SCALE GENOMIC DNA]</scope>
</reference>
<dbReference type="AlphaFoldDB" id="W6U0E7"/>